<comment type="subunit">
    <text evidence="16">Homodimer. Forms a heterotrimer with a catalytic subunit PAN2 to form the poly(A)-nuclease (PAN) deadenylation complex. Interacts (via PAM-2 motif) with poly(A)-binding protein PABPC1 (via PABC domain), conferring substrate specificity of the enzyme complex. Interacts with the GW182 family proteins TNRC6A, TNRC6B and TNRC6C.</text>
</comment>
<evidence type="ECO:0000256" key="6">
    <source>
        <dbReference type="ARBA" id="ARBA00022741"/>
    </source>
</evidence>
<dbReference type="Gene3D" id="1.20.5.5160">
    <property type="match status" value="1"/>
</dbReference>
<evidence type="ECO:0000256" key="9">
    <source>
        <dbReference type="ARBA" id="ARBA00022840"/>
    </source>
</evidence>
<reference evidence="20" key="2">
    <citation type="submission" date="2025-09" db="UniProtKB">
        <authorList>
            <consortium name="Ensembl"/>
        </authorList>
    </citation>
    <scope>IDENTIFICATION</scope>
</reference>
<evidence type="ECO:0000256" key="16">
    <source>
        <dbReference type="HAMAP-Rule" id="MF_03181"/>
    </source>
</evidence>
<organism evidence="20 21">
    <name type="scientific">Sinocyclocheilus rhinocerous</name>
    <dbReference type="NCBI Taxonomy" id="307959"/>
    <lineage>
        <taxon>Eukaryota</taxon>
        <taxon>Metazoa</taxon>
        <taxon>Chordata</taxon>
        <taxon>Craniata</taxon>
        <taxon>Vertebrata</taxon>
        <taxon>Euteleostomi</taxon>
        <taxon>Actinopterygii</taxon>
        <taxon>Neopterygii</taxon>
        <taxon>Teleostei</taxon>
        <taxon>Ostariophysi</taxon>
        <taxon>Cypriniformes</taxon>
        <taxon>Cyprinidae</taxon>
        <taxon>Cyprininae</taxon>
        <taxon>Sinocyclocheilus</taxon>
    </lineage>
</organism>
<keyword evidence="5 17" id="KW-0479">Metal-binding</keyword>
<comment type="caution">
    <text evidence="16">Lacks conserved residue(s) required for the propagation of feature annotation.</text>
</comment>
<comment type="domain">
    <text evidence="16">The pseudokinase domain, the coiled-coil (CC), and C-terminal knob domain (CK) form a structural unit (PKC) that forms an extensive high-affinity interaction surface for PAN2.</text>
</comment>
<dbReference type="PANTHER" id="PTHR12272">
    <property type="entry name" value="DEADENYLATION COMPLEX SUBUNIT PAN3"/>
    <property type="match status" value="1"/>
</dbReference>
<comment type="subcellular location">
    <subcellularLocation>
        <location evidence="2 16">Cytoplasm</location>
        <location evidence="2 16">P-body</location>
    </subcellularLocation>
    <subcellularLocation>
        <location evidence="1">Nucleus</location>
    </subcellularLocation>
</comment>
<sequence length="855" mass="93204">MNSGLPAPAAPLGGVGIPGVKVKFCRYYAKDKTCFYGDECQFLHEDPSMASLSLHGGGTGAGGGGSPVSLSLAGGAVTAAGYVLGSSAASGAPANVPKKNDSLGPAGTALEGQLLSSKIAGIDTIPGMEGGALNDASLTNSYFSSTFIGVNGFGGPAESKYSMMQRMTSSSSSPSLLNDGAKSFNPLNSPASSLFSDFGALSISQRRKVIRHHMARYRTITLRKLAHIKHPFSNSSIKHHPCFKSENIMVLFVYVILFQAPNPTASEFVPKGAPRMASMSQTTVPAAFASPIFPHPGLSSSTVAALAPGMSLSAGSSPLHSPKITPHTSPAPRRRSHTPNPNPANYMVPTSASDQGGAAHVIQKETVGGTTYFYTDNTPAPLAGMVFPTYHMYPQTAPHVAYMQPKANAPSFFMADELRQELINRHLITMAQIDQSENLGVPSEVDSYHSLFPLEPLPPPNRLQKTSNFSYITSCYKAVNSKDDLPYCLRRIHGFRLVNTKCMMLVDMWKKIQHSNTVTLREVFTTKAFGDHSLVFSYDFHAGAETMFSRHFNDPAADSYFTKRKWGQHELPPPRQHAGLLPESLIWAYIVQLSSALRTIHTAGLACRVMDPSKILITGKTRLRVNCVGMFDVLTFDNSQTNHLALMPQYQQADLISLGKVVLALACNSLAGIKRENLQKAMELVSINYSSDLKNLILYLLSEQSRLRSVNDIMPMIGARFYTQLDASQMRNDVIEEDLAKEVQNGRLFRLLAKLGTINERPEFQKDPTWSETGDRYLLKLFRDHLFHQVTEAGTPWIDLSHIVSCLNKLDAGAPEKVSLVSRDEKSVLVVTYSDLKRCFESTFQELLAATNGPL</sequence>
<comment type="domain">
    <text evidence="16">Contains a pseudokinase domain. The protein kinase domain is predicted to be catalytically inactive because some of the residues important for catalytic activity are substituted and it lacks the equivalent of the binding site for a peptide substrate. However, it has retained an ATP-binding site and ATP-binding is required for mRNA degradation, stimulating the activity of the PAN2 nuclease in vitro. The nucleotide-binding site is juxtaposed to the RNase active site of PAN2 in the complex and may actually bind nucleosides of a poly(A) RNA rather than ATP, feeding the poly(A)-tail to the active site of the deadenylase and thus increasing the efficiency with which this distributive enzyme degrades oligo(A) RNAs.</text>
</comment>
<protein>
    <recommendedName>
        <fullName evidence="16">PAN2-PAN3 deadenylation complex subunit PAN3</fullName>
    </recommendedName>
    <alternativeName>
        <fullName evidence="16">PAB1P-dependent poly(A)-specific ribonuclease</fullName>
    </alternativeName>
    <alternativeName>
        <fullName evidence="16">Poly(A)-nuclease deadenylation complex subunit 3</fullName>
        <shortName evidence="16">PAN deadenylation complex subunit 3</shortName>
    </alternativeName>
</protein>
<proteinExistence type="inferred from homology"/>
<evidence type="ECO:0000259" key="19">
    <source>
        <dbReference type="PROSITE" id="PS50103"/>
    </source>
</evidence>
<dbReference type="Proteomes" id="UP000472270">
    <property type="component" value="Unassembled WGS sequence"/>
</dbReference>
<gene>
    <name evidence="20" type="primary">LOC107716413</name>
    <name evidence="16" type="synonym">PAN3</name>
</gene>
<evidence type="ECO:0000256" key="5">
    <source>
        <dbReference type="ARBA" id="ARBA00022723"/>
    </source>
</evidence>
<dbReference type="GO" id="GO:0005524">
    <property type="term" value="F:ATP binding"/>
    <property type="evidence" value="ECO:0007669"/>
    <property type="project" value="UniProtKB-UniRule"/>
</dbReference>
<comment type="function">
    <text evidence="12">Decreases PAN2-mediated deadenylation, possibly by preventing progression into the second CCR4-NOT mediated stage of biphasic deadenylation. Has a significant effect on mRNA stability, generally stabilizing a subset of the transcriptome. Stabilizes mRNAs degraded by the AU-rich element (ARE)-mediated mRNA decay pathway but promotes degradation of mRNAs by the microRNA-mediated pathway. Its activity influences mRNP remodeling, specifically reducing formation of a subset of P-bodies containing GW220, an isoform of TNRC6A.</text>
</comment>
<feature type="zinc finger region" description="C3H1-type" evidence="17">
    <location>
        <begin position="19"/>
        <end position="47"/>
    </location>
</feature>
<dbReference type="HAMAP" id="MF_03181">
    <property type="entry name" value="PAN3"/>
    <property type="match status" value="1"/>
</dbReference>
<evidence type="ECO:0000256" key="3">
    <source>
        <dbReference type="ARBA" id="ARBA00022490"/>
    </source>
</evidence>
<dbReference type="PROSITE" id="PS50103">
    <property type="entry name" value="ZF_C3H1"/>
    <property type="match status" value="1"/>
</dbReference>
<feature type="binding site" evidence="16">
    <location>
        <begin position="613"/>
        <end position="614"/>
    </location>
    <ligand>
        <name>ATP</name>
        <dbReference type="ChEBI" id="CHEBI:30616"/>
    </ligand>
</feature>
<evidence type="ECO:0000256" key="14">
    <source>
        <dbReference type="ARBA" id="ARBA00062386"/>
    </source>
</evidence>
<feature type="binding site" evidence="16">
    <location>
        <position position="490"/>
    </location>
    <ligand>
        <name>ATP</name>
        <dbReference type="ChEBI" id="CHEBI:30616"/>
    </ligand>
</feature>
<feature type="region of interest" description="Disordered" evidence="18">
    <location>
        <begin position="314"/>
        <end position="343"/>
    </location>
</feature>
<dbReference type="GO" id="GO:0008270">
    <property type="term" value="F:zinc ion binding"/>
    <property type="evidence" value="ECO:0007669"/>
    <property type="project" value="UniProtKB-KW"/>
</dbReference>
<accession>A0A673G5S0</accession>
<dbReference type="FunFam" id="1.10.287.3700:FF:000001">
    <property type="entry name" value="PAN2-PAN3 deadenylation complex subunit PAN3"/>
    <property type="match status" value="1"/>
</dbReference>
<dbReference type="GO" id="GO:0008143">
    <property type="term" value="F:poly(A) binding"/>
    <property type="evidence" value="ECO:0007669"/>
    <property type="project" value="TreeGrafter"/>
</dbReference>
<dbReference type="Gene3D" id="1.10.287.3700">
    <property type="match status" value="1"/>
</dbReference>
<dbReference type="GO" id="GO:0031251">
    <property type="term" value="C:PAN complex"/>
    <property type="evidence" value="ECO:0007669"/>
    <property type="project" value="UniProtKB-UniRule"/>
</dbReference>
<evidence type="ECO:0000256" key="11">
    <source>
        <dbReference type="ARBA" id="ARBA00056692"/>
    </source>
</evidence>
<keyword evidence="4 16" id="KW-0507">mRNA processing</keyword>
<dbReference type="InterPro" id="IPR030844">
    <property type="entry name" value="PAN3"/>
</dbReference>
<evidence type="ECO:0000313" key="21">
    <source>
        <dbReference type="Proteomes" id="UP000472270"/>
    </source>
</evidence>
<keyword evidence="3 16" id="KW-0963">Cytoplasm</keyword>
<keyword evidence="9 16" id="KW-0067">ATP-binding</keyword>
<evidence type="ECO:0000256" key="10">
    <source>
        <dbReference type="ARBA" id="ARBA00023054"/>
    </source>
</evidence>
<dbReference type="InterPro" id="IPR041332">
    <property type="entry name" value="Pan3_CK"/>
</dbReference>
<evidence type="ECO:0000256" key="15">
    <source>
        <dbReference type="ARBA" id="ARBA00064737"/>
    </source>
</evidence>
<evidence type="ECO:0000256" key="13">
    <source>
        <dbReference type="ARBA" id="ARBA00059771"/>
    </source>
</evidence>
<comment type="function">
    <text evidence="16">Regulatory subunit of the poly(A)-nuclease (PAN) deadenylation complex, one of two cytoplasmic mRNA deadenylases involved in general and miRNA-mediated mRNA turnover. PAN specifically shortens poly(A) tails of RNA and the activity is stimulated by poly(A)-binding protein (PABP). PAN deadenylation is followed by rapid degradation of the shortened mRNA tails by the CCR4-NOT complex. Deadenylated mRNAs are then degraded by two alternative mechanisms, namely exosome-mediated 3'-5' exonucleolytic degradation, or deadenlyation-dependent mRNA decaping and subsequent 5'-3' exonucleolytic degradation by XRN1. PAN3 acts as a positive regulator for PAN activity, recruiting the catalytic subunit PAN2 to mRNA via its interaction with RNA and PABP, and to miRNA targets via its interaction with GW182 family proteins.</text>
</comment>
<feature type="coiled-coil region" evidence="16">
    <location>
        <begin position="719"/>
        <end position="757"/>
    </location>
</feature>
<keyword evidence="6 16" id="KW-0547">Nucleotide-binding</keyword>
<evidence type="ECO:0000313" key="20">
    <source>
        <dbReference type="Ensembl" id="ENSSRHP00000010675.1"/>
    </source>
</evidence>
<keyword evidence="21" id="KW-1185">Reference proteome</keyword>
<evidence type="ECO:0000256" key="18">
    <source>
        <dbReference type="SAM" id="MobiDB-lite"/>
    </source>
</evidence>
<evidence type="ECO:0000256" key="7">
    <source>
        <dbReference type="ARBA" id="ARBA00022771"/>
    </source>
</evidence>
<comment type="domain">
    <text evidence="16">The N-terminal zinc finger binds to poly(A) RNA.</text>
</comment>
<dbReference type="Ensembl" id="ENSSRHT00000011071.1">
    <property type="protein sequence ID" value="ENSSRHP00000010675.1"/>
    <property type="gene ID" value="ENSSRHG00000005599.1"/>
</dbReference>
<dbReference type="SMART" id="SM00356">
    <property type="entry name" value="ZnF_C3H1"/>
    <property type="match status" value="1"/>
</dbReference>
<dbReference type="AlphaFoldDB" id="A0A673G5S0"/>
<evidence type="ECO:0000256" key="12">
    <source>
        <dbReference type="ARBA" id="ARBA00058968"/>
    </source>
</evidence>
<evidence type="ECO:0000256" key="1">
    <source>
        <dbReference type="ARBA" id="ARBA00004123"/>
    </source>
</evidence>
<dbReference type="GO" id="GO:0000932">
    <property type="term" value="C:P-body"/>
    <property type="evidence" value="ECO:0007669"/>
    <property type="project" value="UniProtKB-SubCell"/>
</dbReference>
<evidence type="ECO:0000256" key="8">
    <source>
        <dbReference type="ARBA" id="ARBA00022833"/>
    </source>
</evidence>
<dbReference type="GO" id="GO:0005634">
    <property type="term" value="C:nucleus"/>
    <property type="evidence" value="ECO:0007669"/>
    <property type="project" value="UniProtKB-SubCell"/>
</dbReference>
<keyword evidence="10 16" id="KW-0175">Coiled coil</keyword>
<dbReference type="GO" id="GO:0000289">
    <property type="term" value="P:nuclear-transcribed mRNA poly(A) tail shortening"/>
    <property type="evidence" value="ECO:0007669"/>
    <property type="project" value="UniProtKB-UniRule"/>
</dbReference>
<comment type="function">
    <text evidence="13">Regulatory subunit of the poly(A)-nuclease (PAN) deadenylation complex, one of two cytoplasmic mRNA deadenylases involved in general and miRNA-mediated mRNA turnover. PAN specifically shortens poly(A) tails of RNA and the activity is stimulated by poly(A)-binding protein (PABP). PAN deadenylation is followed by rapid degradation of the shortened mRNA tails by the CCR4-NOT complex. Deadenylated mRNAs are then degraded by two alternative mechanisms, namely exosome-mediated 3'-5' exonucleolytic degradation, or deadenylation-dependent mRNA decapping and subsequent 5'-3' exonucleolytic degradation by XRN1. PAN3 acts as a regulator for PAN activity, recruiting the catalytic subunit PAN2 to mRNA via its interaction with RNA and PABP, and to miRNA targets via its interaction with GW182 family proteins.</text>
</comment>
<dbReference type="FunFam" id="1.10.510.10:FF:000168">
    <property type="entry name" value="PAN2-PAN3 deadenylation complex subunit PAN3"/>
    <property type="match status" value="1"/>
</dbReference>
<dbReference type="SUPFAM" id="SSF90229">
    <property type="entry name" value="CCCH zinc finger"/>
    <property type="match status" value="1"/>
</dbReference>
<comment type="function">
    <text evidence="11">Enhances PAN2 deadenylase activity and has an extensive effect on mRNA stability, generally enhancing mRNA decay across the transcriptome by multiple pathways, including the AU-rich element (ARE)-mediated pathway, microRNA-mediated pathway and the nonsense-mediated pathway (NMD). Its activity is required for efficient P-body formation. May be involved in regulating mRNAs of genes involved in cell cycle progression and cell proliferation.</text>
</comment>
<comment type="similarity">
    <text evidence="16">Belongs to the protein kinase superfamily. PAN3 family.</text>
</comment>
<comment type="subunit">
    <text evidence="14">Interacts with PAN2. Interacts (via N-terminus) with PABPC1 at lower efficiency than isoform 3.</text>
</comment>
<feature type="region of interest" description="Knob domain" evidence="16">
    <location>
        <begin position="758"/>
        <end position="855"/>
    </location>
</feature>
<reference evidence="20" key="1">
    <citation type="submission" date="2025-08" db="UniProtKB">
        <authorList>
            <consortium name="Ensembl"/>
        </authorList>
    </citation>
    <scope>IDENTIFICATION</scope>
</reference>
<dbReference type="Pfam" id="PF18101">
    <property type="entry name" value="Pan3_CK"/>
    <property type="match status" value="1"/>
</dbReference>
<dbReference type="InterPro" id="IPR000571">
    <property type="entry name" value="Znf_CCCH"/>
</dbReference>
<evidence type="ECO:0000256" key="17">
    <source>
        <dbReference type="PROSITE-ProRule" id="PRU00723"/>
    </source>
</evidence>
<evidence type="ECO:0000256" key="4">
    <source>
        <dbReference type="ARBA" id="ARBA00022664"/>
    </source>
</evidence>
<dbReference type="Gene3D" id="1.10.510.10">
    <property type="entry name" value="Transferase(Phosphotransferase) domain 1"/>
    <property type="match status" value="1"/>
</dbReference>
<keyword evidence="7 17" id="KW-0863">Zinc-finger</keyword>
<feature type="domain" description="C3H1-type" evidence="19">
    <location>
        <begin position="19"/>
        <end position="47"/>
    </location>
</feature>
<dbReference type="GO" id="GO:0006397">
    <property type="term" value="P:mRNA processing"/>
    <property type="evidence" value="ECO:0007669"/>
    <property type="project" value="UniProtKB-KW"/>
</dbReference>
<comment type="subunit">
    <text evidence="15">Interacts with PAN2. Interacts (via N-terminus) with PABPC1 at higher efficiency than isoform 1.</text>
</comment>
<dbReference type="InterPro" id="IPR011009">
    <property type="entry name" value="Kinase-like_dom_sf"/>
</dbReference>
<dbReference type="GO" id="GO:0010606">
    <property type="term" value="P:positive regulation of cytoplasmic mRNA processing body assembly"/>
    <property type="evidence" value="ECO:0007669"/>
    <property type="project" value="UniProtKB-UniRule"/>
</dbReference>
<dbReference type="PANTHER" id="PTHR12272:SF11">
    <property type="entry name" value="PAN2-PAN3 DEADENYLATION COMPLEX SUBUNIT PAN3"/>
    <property type="match status" value="1"/>
</dbReference>
<keyword evidence="8 17" id="KW-0862">Zinc</keyword>
<name>A0A673G5S0_9TELE</name>
<dbReference type="SUPFAM" id="SSF56112">
    <property type="entry name" value="Protein kinase-like (PK-like)"/>
    <property type="match status" value="1"/>
</dbReference>
<evidence type="ECO:0000256" key="2">
    <source>
        <dbReference type="ARBA" id="ARBA00004201"/>
    </source>
</evidence>
<dbReference type="FunFam" id="1.20.5.5160:FF:000001">
    <property type="entry name" value="PAN2-PAN3 deadenylation complex subunit PAN3"/>
    <property type="match status" value="1"/>
</dbReference>
<feature type="binding site" evidence="16">
    <location>
        <begin position="539"/>
        <end position="546"/>
    </location>
    <ligand>
        <name>ATP</name>
        <dbReference type="ChEBI" id="CHEBI:30616"/>
    </ligand>
</feature>
<dbReference type="InterPro" id="IPR036855">
    <property type="entry name" value="Znf_CCCH_sf"/>
</dbReference>